<name>A0ABQ2RTC0_9DEIO</name>
<dbReference type="EMBL" id="BMQM01000021">
    <property type="protein sequence ID" value="GGR65055.1"/>
    <property type="molecule type" value="Genomic_DNA"/>
</dbReference>
<dbReference type="Proteomes" id="UP000634308">
    <property type="component" value="Unassembled WGS sequence"/>
</dbReference>
<sequence length="152" mass="16159">MNPRTLICALTIPLALLGCRDQAESGPGVRTSQTQQDRQVTYGGNIKRFLALDDVSRVGWLGAPLGTQGWAPGPTDFLLYAAFPFATPLPDASYPGVTVDEQVITSFAAASIDLNDLIQGRQVDASSLVLTSDVPVLAVQKEGMVFIILLLA</sequence>
<evidence type="ECO:0000313" key="2">
    <source>
        <dbReference type="Proteomes" id="UP000634308"/>
    </source>
</evidence>
<reference evidence="2" key="1">
    <citation type="journal article" date="2019" name="Int. J. Syst. Evol. Microbiol.">
        <title>The Global Catalogue of Microorganisms (GCM) 10K type strain sequencing project: providing services to taxonomists for standard genome sequencing and annotation.</title>
        <authorList>
            <consortium name="The Broad Institute Genomics Platform"/>
            <consortium name="The Broad Institute Genome Sequencing Center for Infectious Disease"/>
            <person name="Wu L."/>
            <person name="Ma J."/>
        </authorList>
    </citation>
    <scope>NUCLEOTIDE SEQUENCE [LARGE SCALE GENOMIC DNA]</scope>
    <source>
        <strain evidence="2">JCM 31404</strain>
    </source>
</reference>
<gene>
    <name evidence="1" type="ORF">GCM10008959_29040</name>
</gene>
<proteinExistence type="predicted"/>
<keyword evidence="2" id="KW-1185">Reference proteome</keyword>
<evidence type="ECO:0000313" key="1">
    <source>
        <dbReference type="EMBL" id="GGR65055.1"/>
    </source>
</evidence>
<accession>A0ABQ2RTC0</accession>
<dbReference type="PROSITE" id="PS51257">
    <property type="entry name" value="PROKAR_LIPOPROTEIN"/>
    <property type="match status" value="1"/>
</dbReference>
<comment type="caution">
    <text evidence="1">The sequence shown here is derived from an EMBL/GenBank/DDBJ whole genome shotgun (WGS) entry which is preliminary data.</text>
</comment>
<protein>
    <submittedName>
        <fullName evidence="1">Uncharacterized protein</fullName>
    </submittedName>
</protein>
<organism evidence="1 2">
    <name type="scientific">Deinococcus seoulensis</name>
    <dbReference type="NCBI Taxonomy" id="1837379"/>
    <lineage>
        <taxon>Bacteria</taxon>
        <taxon>Thermotogati</taxon>
        <taxon>Deinococcota</taxon>
        <taxon>Deinococci</taxon>
        <taxon>Deinococcales</taxon>
        <taxon>Deinococcaceae</taxon>
        <taxon>Deinococcus</taxon>
    </lineage>
</organism>